<sequence>MKKCLLLLLCLFFMFTLDTAAANQQPEEFIPEEIQPLLQSWQNKGQKTAYLTFDDGPSLNTLPILDILDQYHVKATFFVMGNEEGYADGAYQEMAARGHTLALHTYSHDYEVVYGSRDKYFADMALLEKMLKKYGVHSRIVRFPGGSRNLAVQRSPKKEVLASIKSELKKRGYTYFDWDIDSTDGYSPSVSKQTIVSNVLNGTKDQEQIVILLHDINSMKNTVRALPDIITGLKAKGYQFDSINEYTEKVQFGESP</sequence>
<protein>
    <submittedName>
        <fullName evidence="3">Polysaccharide deacetylase</fullName>
    </submittedName>
</protein>
<dbReference type="InterPro" id="IPR002509">
    <property type="entry name" value="NODB_dom"/>
</dbReference>
<feature type="signal peptide" evidence="1">
    <location>
        <begin position="1"/>
        <end position="20"/>
    </location>
</feature>
<reference evidence="3 4" key="1">
    <citation type="submission" date="2021-01" db="EMBL/GenBank/DDBJ databases">
        <title>FDA dAtabase for Regulatory Grade micrObial Sequences (FDA-ARGOS): Supporting development and validation of Infectious Disease Dx tests.</title>
        <authorList>
            <person name="Nelson B."/>
            <person name="Plummer A."/>
            <person name="Tallon L."/>
            <person name="Sadzewicz L."/>
            <person name="Zhao X."/>
            <person name="Boylan J."/>
            <person name="Ott S."/>
            <person name="Bowen H."/>
            <person name="Vavikolanu K."/>
            <person name="Mehta A."/>
            <person name="Aluvathingal J."/>
            <person name="Nadendla S."/>
            <person name="Myers T."/>
            <person name="Yan Y."/>
            <person name="Sichtig H."/>
        </authorList>
    </citation>
    <scope>NUCLEOTIDE SEQUENCE [LARGE SCALE GENOMIC DNA]</scope>
    <source>
        <strain evidence="3 4">FDAARGOS_1161</strain>
    </source>
</reference>
<evidence type="ECO:0000256" key="1">
    <source>
        <dbReference type="SAM" id="SignalP"/>
    </source>
</evidence>
<gene>
    <name evidence="3" type="ORF">I6J18_22620</name>
</gene>
<dbReference type="PROSITE" id="PS51677">
    <property type="entry name" value="NODB"/>
    <property type="match status" value="1"/>
</dbReference>
<organism evidence="3 4">
    <name type="scientific">Peribacillus psychrosaccharolyticus</name>
    <name type="common">Bacillus psychrosaccharolyticus</name>
    <dbReference type="NCBI Taxonomy" id="1407"/>
    <lineage>
        <taxon>Bacteria</taxon>
        <taxon>Bacillati</taxon>
        <taxon>Bacillota</taxon>
        <taxon>Bacilli</taxon>
        <taxon>Bacillales</taxon>
        <taxon>Bacillaceae</taxon>
        <taxon>Peribacillus</taxon>
    </lineage>
</organism>
<feature type="chain" id="PRO_5038911883" evidence="1">
    <location>
        <begin position="21"/>
        <end position="256"/>
    </location>
</feature>
<dbReference type="InterPro" id="IPR050248">
    <property type="entry name" value="Polysacc_deacetylase_ArnD"/>
</dbReference>
<dbReference type="GO" id="GO:0016810">
    <property type="term" value="F:hydrolase activity, acting on carbon-nitrogen (but not peptide) bonds"/>
    <property type="evidence" value="ECO:0007669"/>
    <property type="project" value="InterPro"/>
</dbReference>
<dbReference type="PANTHER" id="PTHR10587:SF125">
    <property type="entry name" value="POLYSACCHARIDE DEACETYLASE YHEN-RELATED"/>
    <property type="match status" value="1"/>
</dbReference>
<evidence type="ECO:0000313" key="3">
    <source>
        <dbReference type="EMBL" id="QQT00326.1"/>
    </source>
</evidence>
<dbReference type="CDD" id="cd10944">
    <property type="entry name" value="CE4_SmPgdA_like"/>
    <property type="match status" value="1"/>
</dbReference>
<keyword evidence="1" id="KW-0732">Signal</keyword>
<proteinExistence type="predicted"/>
<dbReference type="RefSeq" id="WP_051387255.1">
    <property type="nucleotide sequence ID" value="NZ_CP068053.1"/>
</dbReference>
<name>A0A974S0C0_PERPY</name>
<accession>A0A974S0C0</accession>
<dbReference type="EMBL" id="CP068053">
    <property type="protein sequence ID" value="QQT00326.1"/>
    <property type="molecule type" value="Genomic_DNA"/>
</dbReference>
<keyword evidence="4" id="KW-1185">Reference proteome</keyword>
<dbReference type="KEGG" id="ppsr:I6J18_22620"/>
<dbReference type="InterPro" id="IPR011330">
    <property type="entry name" value="Glyco_hydro/deAcase_b/a-brl"/>
</dbReference>
<dbReference type="SUPFAM" id="SSF88713">
    <property type="entry name" value="Glycoside hydrolase/deacetylase"/>
    <property type="match status" value="1"/>
</dbReference>
<dbReference type="PANTHER" id="PTHR10587">
    <property type="entry name" value="GLYCOSYL TRANSFERASE-RELATED"/>
    <property type="match status" value="1"/>
</dbReference>
<dbReference type="Proteomes" id="UP000595254">
    <property type="component" value="Chromosome"/>
</dbReference>
<dbReference type="Pfam" id="PF01522">
    <property type="entry name" value="Polysacc_deac_1"/>
    <property type="match status" value="1"/>
</dbReference>
<dbReference type="Gene3D" id="3.20.20.370">
    <property type="entry name" value="Glycoside hydrolase/deacetylase"/>
    <property type="match status" value="1"/>
</dbReference>
<feature type="domain" description="NodB homology" evidence="2">
    <location>
        <begin position="47"/>
        <end position="241"/>
    </location>
</feature>
<evidence type="ECO:0000259" key="2">
    <source>
        <dbReference type="PROSITE" id="PS51677"/>
    </source>
</evidence>
<dbReference type="GO" id="GO:0005975">
    <property type="term" value="P:carbohydrate metabolic process"/>
    <property type="evidence" value="ECO:0007669"/>
    <property type="project" value="InterPro"/>
</dbReference>
<evidence type="ECO:0000313" key="4">
    <source>
        <dbReference type="Proteomes" id="UP000595254"/>
    </source>
</evidence>
<dbReference type="AlphaFoldDB" id="A0A974S0C0"/>